<feature type="transmembrane region" description="Helical" evidence="1">
    <location>
        <begin position="105"/>
        <end position="124"/>
    </location>
</feature>
<evidence type="ECO:0000256" key="1">
    <source>
        <dbReference type="SAM" id="Phobius"/>
    </source>
</evidence>
<name>A0A4Q5LKA7_9SPHI</name>
<proteinExistence type="predicted"/>
<gene>
    <name evidence="2" type="ORF">EWM62_12995</name>
</gene>
<keyword evidence="1" id="KW-0812">Transmembrane</keyword>
<accession>A0A4Q5LKA7</accession>
<evidence type="ECO:0000313" key="2">
    <source>
        <dbReference type="EMBL" id="RYU89250.1"/>
    </source>
</evidence>
<dbReference type="Proteomes" id="UP000293331">
    <property type="component" value="Unassembled WGS sequence"/>
</dbReference>
<keyword evidence="1" id="KW-0472">Membrane</keyword>
<feature type="transmembrane region" description="Helical" evidence="1">
    <location>
        <begin position="31"/>
        <end position="53"/>
    </location>
</feature>
<dbReference type="AlphaFoldDB" id="A0A4Q5LKA7"/>
<keyword evidence="1" id="KW-1133">Transmembrane helix</keyword>
<reference evidence="2 3" key="1">
    <citation type="submission" date="2019-02" db="EMBL/GenBank/DDBJ databases">
        <title>Bacterial novel species Mucilaginibacter sp. 17JY9-4 isolated from soil.</title>
        <authorList>
            <person name="Jung H.-Y."/>
        </authorList>
    </citation>
    <scope>NUCLEOTIDE SEQUENCE [LARGE SCALE GENOMIC DNA]</scope>
    <source>
        <strain evidence="2 3">17JY9-4</strain>
    </source>
</reference>
<dbReference type="OrthoDB" id="799063at2"/>
<feature type="transmembrane region" description="Helical" evidence="1">
    <location>
        <begin position="65"/>
        <end position="85"/>
    </location>
</feature>
<keyword evidence="3" id="KW-1185">Reference proteome</keyword>
<sequence>MTKAFQSIYVKFYRWGFKNFGQGTLPQFKSLFNVSFLLVVVLTNAMLFTELLVKAKWLTLNLSSYVAIMFGAVGFLLINHFILLNNRMFKQLNARLATISVHNKNLFSVVLLVNVLFACGLCFIR</sequence>
<dbReference type="EMBL" id="SEWG01000005">
    <property type="protein sequence ID" value="RYU89250.1"/>
    <property type="molecule type" value="Genomic_DNA"/>
</dbReference>
<evidence type="ECO:0000313" key="3">
    <source>
        <dbReference type="Proteomes" id="UP000293331"/>
    </source>
</evidence>
<protein>
    <submittedName>
        <fullName evidence="2">Uncharacterized protein</fullName>
    </submittedName>
</protein>
<organism evidence="2 3">
    <name type="scientific">Mucilaginibacter terrigena</name>
    <dbReference type="NCBI Taxonomy" id="2492395"/>
    <lineage>
        <taxon>Bacteria</taxon>
        <taxon>Pseudomonadati</taxon>
        <taxon>Bacteroidota</taxon>
        <taxon>Sphingobacteriia</taxon>
        <taxon>Sphingobacteriales</taxon>
        <taxon>Sphingobacteriaceae</taxon>
        <taxon>Mucilaginibacter</taxon>
    </lineage>
</organism>
<comment type="caution">
    <text evidence="2">The sequence shown here is derived from an EMBL/GenBank/DDBJ whole genome shotgun (WGS) entry which is preliminary data.</text>
</comment>
<dbReference type="RefSeq" id="WP_129877108.1">
    <property type="nucleotide sequence ID" value="NZ_SEWG01000005.1"/>
</dbReference>